<dbReference type="EMBL" id="MU273649">
    <property type="protein sequence ID" value="KAI0029921.1"/>
    <property type="molecule type" value="Genomic_DNA"/>
</dbReference>
<proteinExistence type="predicted"/>
<reference evidence="1" key="1">
    <citation type="submission" date="2021-02" db="EMBL/GenBank/DDBJ databases">
        <authorList>
            <consortium name="DOE Joint Genome Institute"/>
            <person name="Ahrendt S."/>
            <person name="Looney B.P."/>
            <person name="Miyauchi S."/>
            <person name="Morin E."/>
            <person name="Drula E."/>
            <person name="Courty P.E."/>
            <person name="Chicoki N."/>
            <person name="Fauchery L."/>
            <person name="Kohler A."/>
            <person name="Kuo A."/>
            <person name="Labutti K."/>
            <person name="Pangilinan J."/>
            <person name="Lipzen A."/>
            <person name="Riley R."/>
            <person name="Andreopoulos W."/>
            <person name="He G."/>
            <person name="Johnson J."/>
            <person name="Barry K.W."/>
            <person name="Grigoriev I.V."/>
            <person name="Nagy L."/>
            <person name="Hibbett D."/>
            <person name="Henrissat B."/>
            <person name="Matheny P.B."/>
            <person name="Labbe J."/>
            <person name="Martin F."/>
        </authorList>
    </citation>
    <scope>NUCLEOTIDE SEQUENCE</scope>
    <source>
        <strain evidence="1">EC-137</strain>
    </source>
</reference>
<sequence>MSASAENFKPHQNGGPSLSTILDGGDEDYDIPGREETAEEDEEKEKEREVPAGLCVECEDQPAGIHCETCADDFCEVCFHAQHRKGTRKRHVTTILNGSPSKKQQLSIPATKPQTNGVDHEVEMDDAELDSELERIAAQAPAEPVALSSQPAVGNSPGEWFVERAKYIPVRLTLPERKMLRLLDAALQVSEYTDKIDTIGFGLSKTKRIVHQIRELCAILSGLMLAADYKQGQELFSDRDFQANATFYQRIFELGRRHKIMNPDKMRTTYGKLIYLLQDSQATDVKDMLSFSCVTPIKTVHAILEKNDALDMLRDPLITTATQEIDGTKRSRREIQKDIKGKERAIEVLSGRYARGDLEQEDVCQLLYSIGDNHAFLRVNRDPCEKMIAYLKEYFHASGPKDKKGRDSLAIKSGKGGARLSHDHQKQYTFVLQSLTLWREVLHVDMFRLWSLAEQDLVAEGNYYRLRDTGQGLNRVQAAPKTSRMMHTILGRAQKTLGSWVGSSVIHMGDHNVPNAFMFIDKYSQIYRILLPVCTTLSKLPDLYANPSLRGYVDAEFGSLDGLYLDILGDFFRHAFDGSGADNFFDAGSCIDGRLTSAWNWCSSLEKKKYFQVFLLTGFVGFDGEW</sequence>
<dbReference type="Proteomes" id="UP000814128">
    <property type="component" value="Unassembled WGS sequence"/>
</dbReference>
<protein>
    <submittedName>
        <fullName evidence="1">Uncharacterized protein</fullName>
    </submittedName>
</protein>
<comment type="caution">
    <text evidence="1">The sequence shown here is derived from an EMBL/GenBank/DDBJ whole genome shotgun (WGS) entry which is preliminary data.</text>
</comment>
<accession>A0ACB8QDN7</accession>
<evidence type="ECO:0000313" key="1">
    <source>
        <dbReference type="EMBL" id="KAI0029921.1"/>
    </source>
</evidence>
<keyword evidence="2" id="KW-1185">Reference proteome</keyword>
<evidence type="ECO:0000313" key="2">
    <source>
        <dbReference type="Proteomes" id="UP000814128"/>
    </source>
</evidence>
<gene>
    <name evidence="1" type="ORF">K488DRAFT_55317</name>
</gene>
<reference evidence="1" key="2">
    <citation type="journal article" date="2022" name="New Phytol.">
        <title>Evolutionary transition to the ectomycorrhizal habit in the genomes of a hyperdiverse lineage of mushroom-forming fungi.</title>
        <authorList>
            <person name="Looney B."/>
            <person name="Miyauchi S."/>
            <person name="Morin E."/>
            <person name="Drula E."/>
            <person name="Courty P.E."/>
            <person name="Kohler A."/>
            <person name="Kuo A."/>
            <person name="LaButti K."/>
            <person name="Pangilinan J."/>
            <person name="Lipzen A."/>
            <person name="Riley R."/>
            <person name="Andreopoulos W."/>
            <person name="He G."/>
            <person name="Johnson J."/>
            <person name="Nolan M."/>
            <person name="Tritt A."/>
            <person name="Barry K.W."/>
            <person name="Grigoriev I.V."/>
            <person name="Nagy L.G."/>
            <person name="Hibbett D."/>
            <person name="Henrissat B."/>
            <person name="Matheny P.B."/>
            <person name="Labbe J."/>
            <person name="Martin F.M."/>
        </authorList>
    </citation>
    <scope>NUCLEOTIDE SEQUENCE</scope>
    <source>
        <strain evidence="1">EC-137</strain>
    </source>
</reference>
<name>A0ACB8QDN7_9AGAM</name>
<organism evidence="1 2">
    <name type="scientific">Vararia minispora EC-137</name>
    <dbReference type="NCBI Taxonomy" id="1314806"/>
    <lineage>
        <taxon>Eukaryota</taxon>
        <taxon>Fungi</taxon>
        <taxon>Dikarya</taxon>
        <taxon>Basidiomycota</taxon>
        <taxon>Agaricomycotina</taxon>
        <taxon>Agaricomycetes</taxon>
        <taxon>Russulales</taxon>
        <taxon>Lachnocladiaceae</taxon>
        <taxon>Vararia</taxon>
    </lineage>
</organism>